<keyword evidence="2 7" id="KW-0813">Transport</keyword>
<name>A0A552WWL8_9MICO</name>
<gene>
    <name evidence="9" type="ORF">FJ693_02440</name>
</gene>
<dbReference type="InterPro" id="IPR051393">
    <property type="entry name" value="ABC_transporter_permease"/>
</dbReference>
<dbReference type="RefSeq" id="WP_143416952.1">
    <property type="nucleotide sequence ID" value="NZ_VJXR01000004.1"/>
</dbReference>
<evidence type="ECO:0000313" key="9">
    <source>
        <dbReference type="EMBL" id="TRW47115.1"/>
    </source>
</evidence>
<dbReference type="PANTHER" id="PTHR30193">
    <property type="entry name" value="ABC TRANSPORTER PERMEASE PROTEIN"/>
    <property type="match status" value="1"/>
</dbReference>
<dbReference type="SUPFAM" id="SSF161098">
    <property type="entry name" value="MetI-like"/>
    <property type="match status" value="1"/>
</dbReference>
<comment type="similarity">
    <text evidence="7">Belongs to the binding-protein-dependent transport system permease family.</text>
</comment>
<evidence type="ECO:0000259" key="8">
    <source>
        <dbReference type="PROSITE" id="PS50928"/>
    </source>
</evidence>
<protein>
    <submittedName>
        <fullName evidence="9">Sugar ABC transporter permease</fullName>
    </submittedName>
</protein>
<keyword evidence="6 7" id="KW-0472">Membrane</keyword>
<evidence type="ECO:0000256" key="3">
    <source>
        <dbReference type="ARBA" id="ARBA00022475"/>
    </source>
</evidence>
<dbReference type="PANTHER" id="PTHR30193:SF18">
    <property type="entry name" value="OSMOPROTECTIVE COMPOUNDS UPTAKE PERMEASE PROTEIN GGTC"/>
    <property type="match status" value="1"/>
</dbReference>
<feature type="transmembrane region" description="Helical" evidence="7">
    <location>
        <begin position="56"/>
        <end position="78"/>
    </location>
</feature>
<reference evidence="9 10" key="1">
    <citation type="submission" date="2019-07" db="EMBL/GenBank/DDBJ databases">
        <title>Georgenia wutianyii sp. nov. and Georgenia *** sp. nov. isolated from plateau pika (Ochotona curzoniae) in the Qinghai-Tibet plateau of China.</title>
        <authorList>
            <person name="Tian Z."/>
        </authorList>
    </citation>
    <scope>NUCLEOTIDE SEQUENCE [LARGE SCALE GENOMIC DNA]</scope>
    <source>
        <strain evidence="9 10">Z446</strain>
    </source>
</reference>
<accession>A0A552WWL8</accession>
<feature type="transmembrane region" description="Helical" evidence="7">
    <location>
        <begin position="301"/>
        <end position="320"/>
    </location>
</feature>
<organism evidence="9 10">
    <name type="scientific">Georgenia yuyongxinii</name>
    <dbReference type="NCBI Taxonomy" id="2589797"/>
    <lineage>
        <taxon>Bacteria</taxon>
        <taxon>Bacillati</taxon>
        <taxon>Actinomycetota</taxon>
        <taxon>Actinomycetes</taxon>
        <taxon>Micrococcales</taxon>
        <taxon>Bogoriellaceae</taxon>
        <taxon>Georgenia</taxon>
    </lineage>
</organism>
<evidence type="ECO:0000256" key="1">
    <source>
        <dbReference type="ARBA" id="ARBA00004651"/>
    </source>
</evidence>
<dbReference type="PROSITE" id="PS50928">
    <property type="entry name" value="ABC_TM1"/>
    <property type="match status" value="1"/>
</dbReference>
<dbReference type="CDD" id="cd06261">
    <property type="entry name" value="TM_PBP2"/>
    <property type="match status" value="1"/>
</dbReference>
<keyword evidence="4 7" id="KW-0812">Transmembrane</keyword>
<dbReference type="GO" id="GO:0055085">
    <property type="term" value="P:transmembrane transport"/>
    <property type="evidence" value="ECO:0007669"/>
    <property type="project" value="InterPro"/>
</dbReference>
<dbReference type="EMBL" id="VJXR01000004">
    <property type="protein sequence ID" value="TRW47115.1"/>
    <property type="molecule type" value="Genomic_DNA"/>
</dbReference>
<feature type="transmembrane region" description="Helical" evidence="7">
    <location>
        <begin position="197"/>
        <end position="219"/>
    </location>
</feature>
<proteinExistence type="inferred from homology"/>
<evidence type="ECO:0000256" key="7">
    <source>
        <dbReference type="RuleBase" id="RU363032"/>
    </source>
</evidence>
<keyword evidence="3" id="KW-1003">Cell membrane</keyword>
<comment type="subcellular location">
    <subcellularLocation>
        <location evidence="1 7">Cell membrane</location>
        <topology evidence="1 7">Multi-pass membrane protein</topology>
    </subcellularLocation>
</comment>
<dbReference type="InterPro" id="IPR035906">
    <property type="entry name" value="MetI-like_sf"/>
</dbReference>
<dbReference type="Pfam" id="PF00528">
    <property type="entry name" value="BPD_transp_1"/>
    <property type="match status" value="1"/>
</dbReference>
<feature type="transmembrane region" description="Helical" evidence="7">
    <location>
        <begin position="112"/>
        <end position="133"/>
    </location>
</feature>
<comment type="caution">
    <text evidence="9">The sequence shown here is derived from an EMBL/GenBank/DDBJ whole genome shotgun (WGS) entry which is preliminary data.</text>
</comment>
<dbReference type="GO" id="GO:0005886">
    <property type="term" value="C:plasma membrane"/>
    <property type="evidence" value="ECO:0007669"/>
    <property type="project" value="UniProtKB-SubCell"/>
</dbReference>
<sequence>MNRRQHVLVDLFENRIALGLIVVLGVPAVLVGYVVLVEAVISRLPRRVSNGVRPWLWLAPALIFLGVFLVYPTLATIWRSFFNRRGDEFAGLENYQWFFTRNDTLMALRNNVLWAVLLPLLVVGLGLLIAVLVDRVKYEVVVKSVVFLPMAISFVAAGVIWRLMYDLNPETGTLNALLATVGGPQVGWLSTSPWNNLMLIIVGVWMFTGLAMVILSAGLKGISPELLEAARIDGANEREVFRHIILPLLSPTIAVVATTVIIFALKTFDIVYVMTNGNFDTDVIANTMYKELFANGQQGRAATVAVVLLLATVPVMVLNVKRFKQQEEVR</sequence>
<evidence type="ECO:0000313" key="10">
    <source>
        <dbReference type="Proteomes" id="UP000318693"/>
    </source>
</evidence>
<evidence type="ECO:0000256" key="4">
    <source>
        <dbReference type="ARBA" id="ARBA00022692"/>
    </source>
</evidence>
<evidence type="ECO:0000256" key="5">
    <source>
        <dbReference type="ARBA" id="ARBA00022989"/>
    </source>
</evidence>
<keyword evidence="5 7" id="KW-1133">Transmembrane helix</keyword>
<feature type="transmembrane region" description="Helical" evidence="7">
    <location>
        <begin position="240"/>
        <end position="265"/>
    </location>
</feature>
<dbReference type="AlphaFoldDB" id="A0A552WWL8"/>
<feature type="transmembrane region" description="Helical" evidence="7">
    <location>
        <begin position="145"/>
        <end position="164"/>
    </location>
</feature>
<dbReference type="SUPFAM" id="SSF160964">
    <property type="entry name" value="MalF N-terminal region-like"/>
    <property type="match status" value="1"/>
</dbReference>
<feature type="domain" description="ABC transmembrane type-1" evidence="8">
    <location>
        <begin position="108"/>
        <end position="319"/>
    </location>
</feature>
<evidence type="ECO:0000256" key="6">
    <source>
        <dbReference type="ARBA" id="ARBA00023136"/>
    </source>
</evidence>
<feature type="transmembrane region" description="Helical" evidence="7">
    <location>
        <begin position="16"/>
        <end position="36"/>
    </location>
</feature>
<evidence type="ECO:0000256" key="2">
    <source>
        <dbReference type="ARBA" id="ARBA00022448"/>
    </source>
</evidence>
<dbReference type="Proteomes" id="UP000318693">
    <property type="component" value="Unassembled WGS sequence"/>
</dbReference>
<dbReference type="Gene3D" id="1.10.3720.10">
    <property type="entry name" value="MetI-like"/>
    <property type="match status" value="1"/>
</dbReference>
<keyword evidence="10" id="KW-1185">Reference proteome</keyword>
<dbReference type="InterPro" id="IPR000515">
    <property type="entry name" value="MetI-like"/>
</dbReference>